<comment type="caution">
    <text evidence="3">The sequence shown here is derived from an EMBL/GenBank/DDBJ whole genome shotgun (WGS) entry which is preliminary data.</text>
</comment>
<reference evidence="3" key="1">
    <citation type="journal article" date="2023" name="Mol. Phylogenet. Evol.">
        <title>Genome-scale phylogeny and comparative genomics of the fungal order Sordariales.</title>
        <authorList>
            <person name="Hensen N."/>
            <person name="Bonometti L."/>
            <person name="Westerberg I."/>
            <person name="Brannstrom I.O."/>
            <person name="Guillou S."/>
            <person name="Cros-Aarteil S."/>
            <person name="Calhoun S."/>
            <person name="Haridas S."/>
            <person name="Kuo A."/>
            <person name="Mondo S."/>
            <person name="Pangilinan J."/>
            <person name="Riley R."/>
            <person name="LaButti K."/>
            <person name="Andreopoulos B."/>
            <person name="Lipzen A."/>
            <person name="Chen C."/>
            <person name="Yan M."/>
            <person name="Daum C."/>
            <person name="Ng V."/>
            <person name="Clum A."/>
            <person name="Steindorff A."/>
            <person name="Ohm R.A."/>
            <person name="Martin F."/>
            <person name="Silar P."/>
            <person name="Natvig D.O."/>
            <person name="Lalanne C."/>
            <person name="Gautier V."/>
            <person name="Ament-Velasquez S.L."/>
            <person name="Kruys A."/>
            <person name="Hutchinson M.I."/>
            <person name="Powell A.J."/>
            <person name="Barry K."/>
            <person name="Miller A.N."/>
            <person name="Grigoriev I.V."/>
            <person name="Debuchy R."/>
            <person name="Gladieux P."/>
            <person name="Hiltunen Thoren M."/>
            <person name="Johannesson H."/>
        </authorList>
    </citation>
    <scope>NUCLEOTIDE SEQUENCE</scope>
    <source>
        <strain evidence="3">PSN243</strain>
    </source>
</reference>
<dbReference type="AlphaFoldDB" id="A0AAV9GCI9"/>
<dbReference type="InterPro" id="IPR052895">
    <property type="entry name" value="HetReg/Transcr_Mod"/>
</dbReference>
<dbReference type="Pfam" id="PF26639">
    <property type="entry name" value="Het-6_barrel"/>
    <property type="match status" value="1"/>
</dbReference>
<evidence type="ECO:0000259" key="2">
    <source>
        <dbReference type="Pfam" id="PF06985"/>
    </source>
</evidence>
<organism evidence="3 4">
    <name type="scientific">Podospora aff. communis PSN243</name>
    <dbReference type="NCBI Taxonomy" id="3040156"/>
    <lineage>
        <taxon>Eukaryota</taxon>
        <taxon>Fungi</taxon>
        <taxon>Dikarya</taxon>
        <taxon>Ascomycota</taxon>
        <taxon>Pezizomycotina</taxon>
        <taxon>Sordariomycetes</taxon>
        <taxon>Sordariomycetidae</taxon>
        <taxon>Sordariales</taxon>
        <taxon>Podosporaceae</taxon>
        <taxon>Podospora</taxon>
    </lineage>
</organism>
<proteinExistence type="predicted"/>
<protein>
    <submittedName>
        <fullName evidence="3">Heterokaryon incompatibility protein-domain-containing protein</fullName>
    </submittedName>
</protein>
<dbReference type="Pfam" id="PF06985">
    <property type="entry name" value="HET"/>
    <property type="match status" value="1"/>
</dbReference>
<dbReference type="InterPro" id="IPR010730">
    <property type="entry name" value="HET"/>
</dbReference>
<accession>A0AAV9GCI9</accession>
<dbReference type="PANTHER" id="PTHR24148:SF64">
    <property type="entry name" value="HETEROKARYON INCOMPATIBILITY DOMAIN-CONTAINING PROTEIN"/>
    <property type="match status" value="1"/>
</dbReference>
<evidence type="ECO:0000256" key="1">
    <source>
        <dbReference type="SAM" id="MobiDB-lite"/>
    </source>
</evidence>
<feature type="compositionally biased region" description="Basic and acidic residues" evidence="1">
    <location>
        <begin position="233"/>
        <end position="252"/>
    </location>
</feature>
<feature type="region of interest" description="Disordered" evidence="1">
    <location>
        <begin position="198"/>
        <end position="255"/>
    </location>
</feature>
<evidence type="ECO:0000313" key="4">
    <source>
        <dbReference type="Proteomes" id="UP001321760"/>
    </source>
</evidence>
<feature type="region of interest" description="Disordered" evidence="1">
    <location>
        <begin position="686"/>
        <end position="708"/>
    </location>
</feature>
<evidence type="ECO:0000313" key="3">
    <source>
        <dbReference type="EMBL" id="KAK4446168.1"/>
    </source>
</evidence>
<dbReference type="PANTHER" id="PTHR24148">
    <property type="entry name" value="ANKYRIN REPEAT DOMAIN-CONTAINING PROTEIN 39 HOMOLOG-RELATED"/>
    <property type="match status" value="1"/>
</dbReference>
<name>A0AAV9GCI9_9PEZI</name>
<reference evidence="3" key="2">
    <citation type="submission" date="2023-05" db="EMBL/GenBank/DDBJ databases">
        <authorList>
            <consortium name="Lawrence Berkeley National Laboratory"/>
            <person name="Steindorff A."/>
            <person name="Hensen N."/>
            <person name="Bonometti L."/>
            <person name="Westerberg I."/>
            <person name="Brannstrom I.O."/>
            <person name="Guillou S."/>
            <person name="Cros-Aarteil S."/>
            <person name="Calhoun S."/>
            <person name="Haridas S."/>
            <person name="Kuo A."/>
            <person name="Mondo S."/>
            <person name="Pangilinan J."/>
            <person name="Riley R."/>
            <person name="Labutti K."/>
            <person name="Andreopoulos B."/>
            <person name="Lipzen A."/>
            <person name="Chen C."/>
            <person name="Yanf M."/>
            <person name="Daum C."/>
            <person name="Ng V."/>
            <person name="Clum A."/>
            <person name="Ohm R."/>
            <person name="Martin F."/>
            <person name="Silar P."/>
            <person name="Natvig D."/>
            <person name="Lalanne C."/>
            <person name="Gautier V."/>
            <person name="Ament-Velasquez S.L."/>
            <person name="Kruys A."/>
            <person name="Hutchinson M.I."/>
            <person name="Powell A.J."/>
            <person name="Barry K."/>
            <person name="Miller A.N."/>
            <person name="Grigoriev I.V."/>
            <person name="Debuchy R."/>
            <person name="Gladieux P."/>
            <person name="Thoren M.H."/>
            <person name="Johannesson H."/>
        </authorList>
    </citation>
    <scope>NUCLEOTIDE SEQUENCE</scope>
    <source>
        <strain evidence="3">PSN243</strain>
    </source>
</reference>
<dbReference type="EMBL" id="MU865959">
    <property type="protein sequence ID" value="KAK4446168.1"/>
    <property type="molecule type" value="Genomic_DNA"/>
</dbReference>
<dbReference type="Proteomes" id="UP001321760">
    <property type="component" value="Unassembled WGS sequence"/>
</dbReference>
<keyword evidence="4" id="KW-1185">Reference proteome</keyword>
<sequence length="828" mass="93507">MASAVEPPIGTHTADYHEVYRNLRLAEDRKETRILQISPGGYRDDVVVKMLVISLEHDKPDFKALSYAWDDPRCQTPPGTIKISGLRFPVPGTVLGALQQIRWFFCHSKPLNLWVDSICINQKSINEKNHQVSLMTHIYSGSSGTIIWLGDCDGETGLIFPYLRGLYARRLEAGETKLEDDGSNPLDLTQEEHVYQYHSAERPSEENSQHLHDDDLEDASSDSTSIAGPNNGRPDDSTTGRMEADESHDVEKSTYGNLNDPQVFFDSVRDVLEKAIKIYESPWFRRTWILQEAALPEKVPEVLYGNNLTTLTTLVRAGEAIGGGWGQQLMLLAQKRSNSAELEPLYTKLHQATRHVATVSNMRIAFEVDRDHGGVEIQYLLQESRTSLTTNDVDKVYGLLGLANEWCRNFIKVDYQKSVLEVYMDATMCAIESQGGLQILSTVDPFRQGGNLPSNWPTWLPRLSEDVCTGTGVIKRRSLVEAICHRASGYHATGRWPPAIVRVPDQPRLFMWGLEIDSIQRTTDYERIIPQDSYEIEDKLVVKLEHIVNLFYSHVHSLTVDSNTSDNSGVPHPDATYAPRLGRDQSAAVDATKQDKAVRLAIRPLREAIWRCLIGDVACGMQKEYTACDIFGHKSDDFHAPELHGLVLRDWLRRVLPSHHHDFWSFGDDMDEYDCLLTDSEQSEQQQHDGCVPKIRQPPGQRVTEQSPPRDYRAELLEQFSDVWADRKAFITKNGWIGFGPRSMEPGDVVALLIGADAPFVLRPLPPKPRNFLMVGECYTQGLMFAEMFGHKCGNAEKEVRNMSSDDEHVLHVETDAYRGALDGFMMD</sequence>
<feature type="compositionally biased region" description="Basic and acidic residues" evidence="1">
    <location>
        <begin position="198"/>
        <end position="213"/>
    </location>
</feature>
<gene>
    <name evidence="3" type="ORF">QBC34DRAFT_383588</name>
</gene>
<feature type="domain" description="Heterokaryon incompatibility" evidence="2">
    <location>
        <begin position="62"/>
        <end position="292"/>
    </location>
</feature>